<evidence type="ECO:0000313" key="3">
    <source>
        <dbReference type="Proteomes" id="UP000240883"/>
    </source>
</evidence>
<feature type="compositionally biased region" description="Polar residues" evidence="1">
    <location>
        <begin position="134"/>
        <end position="156"/>
    </location>
</feature>
<dbReference type="EMBL" id="KZ678136">
    <property type="protein sequence ID" value="PSN66164.1"/>
    <property type="molecule type" value="Genomic_DNA"/>
</dbReference>
<evidence type="ECO:0000313" key="2">
    <source>
        <dbReference type="EMBL" id="PSN66164.1"/>
    </source>
</evidence>
<dbReference type="AlphaFoldDB" id="A0A2T2NL50"/>
<evidence type="ECO:0000256" key="1">
    <source>
        <dbReference type="SAM" id="MobiDB-lite"/>
    </source>
</evidence>
<dbReference type="Proteomes" id="UP000240883">
    <property type="component" value="Unassembled WGS sequence"/>
</dbReference>
<protein>
    <submittedName>
        <fullName evidence="2">Uncharacterized protein</fullName>
    </submittedName>
</protein>
<name>A0A2T2NL50_CORCC</name>
<organism evidence="2 3">
    <name type="scientific">Corynespora cassiicola Philippines</name>
    <dbReference type="NCBI Taxonomy" id="1448308"/>
    <lineage>
        <taxon>Eukaryota</taxon>
        <taxon>Fungi</taxon>
        <taxon>Dikarya</taxon>
        <taxon>Ascomycota</taxon>
        <taxon>Pezizomycotina</taxon>
        <taxon>Dothideomycetes</taxon>
        <taxon>Pleosporomycetidae</taxon>
        <taxon>Pleosporales</taxon>
        <taxon>Corynesporascaceae</taxon>
        <taxon>Corynespora</taxon>
    </lineage>
</organism>
<proteinExistence type="predicted"/>
<keyword evidence="3" id="KW-1185">Reference proteome</keyword>
<reference evidence="2 3" key="1">
    <citation type="journal article" date="2018" name="Front. Microbiol.">
        <title>Genome-Wide Analysis of Corynespora cassiicola Leaf Fall Disease Putative Effectors.</title>
        <authorList>
            <person name="Lopez D."/>
            <person name="Ribeiro S."/>
            <person name="Label P."/>
            <person name="Fumanal B."/>
            <person name="Venisse J.S."/>
            <person name="Kohler A."/>
            <person name="de Oliveira R.R."/>
            <person name="Labutti K."/>
            <person name="Lipzen A."/>
            <person name="Lail K."/>
            <person name="Bauer D."/>
            <person name="Ohm R.A."/>
            <person name="Barry K.W."/>
            <person name="Spatafora J."/>
            <person name="Grigoriev I.V."/>
            <person name="Martin F.M."/>
            <person name="Pujade-Renaud V."/>
        </authorList>
    </citation>
    <scope>NUCLEOTIDE SEQUENCE [LARGE SCALE GENOMIC DNA]</scope>
    <source>
        <strain evidence="2 3">Philippines</strain>
    </source>
</reference>
<feature type="region of interest" description="Disordered" evidence="1">
    <location>
        <begin position="112"/>
        <end position="156"/>
    </location>
</feature>
<accession>A0A2T2NL50</accession>
<sequence>MRFPSFCRIFPEQHLARRLSLLTSQTNPVQHSAILQQPGDLCDAALANCGRKPPLVAQHSLTDTLQVMPDPSGAESWKADKKDAGHNSIHVGCTRYRAICGTAKVSTTSGFRTSDLGQATRRGHYPLPDFAHTHTAQSTGKDRGTQSQNSAKQLAR</sequence>
<gene>
    <name evidence="2" type="ORF">BS50DRAFT_409073</name>
</gene>